<dbReference type="NCBIfam" id="TIGR00266">
    <property type="entry name" value="TIGR00266 family protein"/>
    <property type="match status" value="1"/>
</dbReference>
<dbReference type="Gene3D" id="3.60.160.10">
    <property type="entry name" value="Mitochondrial biogenesis AIM24"/>
    <property type="match status" value="1"/>
</dbReference>
<keyword evidence="2" id="KW-1185">Reference proteome</keyword>
<gene>
    <name evidence="1" type="ORF">GBAR_LOCUS15471</name>
</gene>
<dbReference type="PANTHER" id="PTHR43657:SF1">
    <property type="entry name" value="ALTERED INHERITANCE OF MITOCHONDRIA PROTEIN 24, MITOCHONDRIAL"/>
    <property type="match status" value="1"/>
</dbReference>
<name>A0AA35SC75_GEOBA</name>
<dbReference type="PANTHER" id="PTHR43657">
    <property type="entry name" value="TRYPTOPHAN RNA-BINDING ATTENUATOR PROTEIN-LIKE PROTEIN"/>
    <property type="match status" value="1"/>
</dbReference>
<dbReference type="EMBL" id="CASHTH010002254">
    <property type="protein sequence ID" value="CAI8027014.1"/>
    <property type="molecule type" value="Genomic_DNA"/>
</dbReference>
<dbReference type="SUPFAM" id="SSF51219">
    <property type="entry name" value="TRAP-like"/>
    <property type="match status" value="1"/>
</dbReference>
<dbReference type="AlphaFoldDB" id="A0AA35SC75"/>
<proteinExistence type="predicted"/>
<dbReference type="InterPro" id="IPR036983">
    <property type="entry name" value="AIM24_sf"/>
</dbReference>
<sequence length="222" mass="24270">MDYEILHKPSYALARIRMNAREQIQAETGAMVSMSDSIHMETSTRGSLFGGLRRSVLGGESFFVNTFTAEQSGEVTVAPSLPGDIEVLELRGETLMVQSGSFLASTLGIEVDSQWGGARSFFSKEGLFLLRCSGSGLLFISSYGAIHRIDLGRGERYTVDNGHMVAFDESVGYDVGRSGGWKTTVLGGEGLVCKLEGPGRFYMQTRSEDAFLNWLAPKFPKR</sequence>
<dbReference type="InterPro" id="IPR002838">
    <property type="entry name" value="AIM24"/>
</dbReference>
<reference evidence="1" key="1">
    <citation type="submission" date="2023-03" db="EMBL/GenBank/DDBJ databases">
        <authorList>
            <person name="Steffen K."/>
            <person name="Cardenas P."/>
        </authorList>
    </citation>
    <scope>NUCLEOTIDE SEQUENCE</scope>
</reference>
<comment type="caution">
    <text evidence="1">The sequence shown here is derived from an EMBL/GenBank/DDBJ whole genome shotgun (WGS) entry which is preliminary data.</text>
</comment>
<dbReference type="InterPro" id="IPR016031">
    <property type="entry name" value="Trp_RNA-bd_attenuator-like_dom"/>
</dbReference>
<protein>
    <submittedName>
        <fullName evidence="1">Uncharacterized protein M6_Spy0233</fullName>
    </submittedName>
</protein>
<dbReference type="Pfam" id="PF01987">
    <property type="entry name" value="AIM24"/>
    <property type="match status" value="1"/>
</dbReference>
<dbReference type="Proteomes" id="UP001174909">
    <property type="component" value="Unassembled WGS sequence"/>
</dbReference>
<evidence type="ECO:0000313" key="2">
    <source>
        <dbReference type="Proteomes" id="UP001174909"/>
    </source>
</evidence>
<accession>A0AA35SC75</accession>
<evidence type="ECO:0000313" key="1">
    <source>
        <dbReference type="EMBL" id="CAI8027014.1"/>
    </source>
</evidence>
<organism evidence="1 2">
    <name type="scientific">Geodia barretti</name>
    <name type="common">Barrett's horny sponge</name>
    <dbReference type="NCBI Taxonomy" id="519541"/>
    <lineage>
        <taxon>Eukaryota</taxon>
        <taxon>Metazoa</taxon>
        <taxon>Porifera</taxon>
        <taxon>Demospongiae</taxon>
        <taxon>Heteroscleromorpha</taxon>
        <taxon>Tetractinellida</taxon>
        <taxon>Astrophorina</taxon>
        <taxon>Geodiidae</taxon>
        <taxon>Geodia</taxon>
    </lineage>
</organism>